<feature type="region of interest" description="Disordered" evidence="1">
    <location>
        <begin position="64"/>
        <end position="178"/>
    </location>
</feature>
<sequence length="305" mass="35927">MAVYYKIYLNTILFTLLTLLLLACARGESKDVVEDKADMPSENDFLKAENEYQADHVVFPTTRGEVATTSPPWRGFTTSNPTPWRGFTTSNPTPWPRFTTSNPTPWPRFTTSNPTPWPRFTTSNPTPWPRFTTSNPTPWPRFTTSNPTPWPRFTTSNPTPWPRFTTSNPTPWPRFTTSNPTPWRGFHTTFNQTPWRRFTPRRPTSRPPWRRVSTRRPSSRSSQRDCPFECDKVCVVHRRRNFHQGYVCIIPIQRGCQLCCKLYTRCRRFNVPDWICYQKALDCVCTYRTRYRNTHCFGRGRCYNK</sequence>
<name>A0A6S7H2V3_PARCT</name>
<evidence type="ECO:0000256" key="1">
    <source>
        <dbReference type="SAM" id="MobiDB-lite"/>
    </source>
</evidence>
<feature type="chain" id="PRO_5043669214" evidence="2">
    <location>
        <begin position="28"/>
        <end position="305"/>
    </location>
</feature>
<feature type="compositionally biased region" description="Basic residues" evidence="1">
    <location>
        <begin position="198"/>
        <end position="218"/>
    </location>
</feature>
<dbReference type="AlphaFoldDB" id="A0A6S7H2V3"/>
<feature type="compositionally biased region" description="Polar residues" evidence="1">
    <location>
        <begin position="67"/>
        <end position="178"/>
    </location>
</feature>
<keyword evidence="2" id="KW-0732">Signal</keyword>
<evidence type="ECO:0000313" key="3">
    <source>
        <dbReference type="EMBL" id="CAB3997112.1"/>
    </source>
</evidence>
<accession>A0A6S7H2V3</accession>
<feature type="region of interest" description="Disordered" evidence="1">
    <location>
        <begin position="196"/>
        <end position="225"/>
    </location>
</feature>
<gene>
    <name evidence="3" type="ORF">PACLA_8A000916</name>
</gene>
<proteinExistence type="predicted"/>
<protein>
    <submittedName>
        <fullName evidence="3">Uncharacterized protein</fullName>
    </submittedName>
</protein>
<reference evidence="3" key="1">
    <citation type="submission" date="2020-04" db="EMBL/GenBank/DDBJ databases">
        <authorList>
            <person name="Alioto T."/>
            <person name="Alioto T."/>
            <person name="Gomez Garrido J."/>
        </authorList>
    </citation>
    <scope>NUCLEOTIDE SEQUENCE</scope>
    <source>
        <strain evidence="3">A484AB</strain>
    </source>
</reference>
<feature type="signal peptide" evidence="2">
    <location>
        <begin position="1"/>
        <end position="27"/>
    </location>
</feature>
<dbReference type="EMBL" id="CACRXK020003025">
    <property type="protein sequence ID" value="CAB3997112.1"/>
    <property type="molecule type" value="Genomic_DNA"/>
</dbReference>
<evidence type="ECO:0000313" key="4">
    <source>
        <dbReference type="Proteomes" id="UP001152795"/>
    </source>
</evidence>
<dbReference type="OrthoDB" id="6013936at2759"/>
<organism evidence="3 4">
    <name type="scientific">Paramuricea clavata</name>
    <name type="common">Red gorgonian</name>
    <name type="synonym">Violescent sea-whip</name>
    <dbReference type="NCBI Taxonomy" id="317549"/>
    <lineage>
        <taxon>Eukaryota</taxon>
        <taxon>Metazoa</taxon>
        <taxon>Cnidaria</taxon>
        <taxon>Anthozoa</taxon>
        <taxon>Octocorallia</taxon>
        <taxon>Malacalcyonacea</taxon>
        <taxon>Plexauridae</taxon>
        <taxon>Paramuricea</taxon>
    </lineage>
</organism>
<dbReference type="Proteomes" id="UP001152795">
    <property type="component" value="Unassembled WGS sequence"/>
</dbReference>
<comment type="caution">
    <text evidence="3">The sequence shown here is derived from an EMBL/GenBank/DDBJ whole genome shotgun (WGS) entry which is preliminary data.</text>
</comment>
<evidence type="ECO:0000256" key="2">
    <source>
        <dbReference type="SAM" id="SignalP"/>
    </source>
</evidence>
<keyword evidence="4" id="KW-1185">Reference proteome</keyword>
<dbReference type="PROSITE" id="PS51257">
    <property type="entry name" value="PROKAR_LIPOPROTEIN"/>
    <property type="match status" value="1"/>
</dbReference>